<organism evidence="1 2">
    <name type="scientific">Cannabis sativa</name>
    <name type="common">Hemp</name>
    <name type="synonym">Marijuana</name>
    <dbReference type="NCBI Taxonomy" id="3483"/>
    <lineage>
        <taxon>Eukaryota</taxon>
        <taxon>Viridiplantae</taxon>
        <taxon>Streptophyta</taxon>
        <taxon>Embryophyta</taxon>
        <taxon>Tracheophyta</taxon>
        <taxon>Spermatophyta</taxon>
        <taxon>Magnoliopsida</taxon>
        <taxon>eudicotyledons</taxon>
        <taxon>Gunneridae</taxon>
        <taxon>Pentapetalae</taxon>
        <taxon>rosids</taxon>
        <taxon>fabids</taxon>
        <taxon>Rosales</taxon>
        <taxon>Cannabaceae</taxon>
        <taxon>Cannabis</taxon>
    </lineage>
</organism>
<dbReference type="AlphaFoldDB" id="A0A803PYL8"/>
<sequence length="159" mass="17738">MIGGSHLAWNSRKALERCARSLQHEPRYPTNFECYECDLITFGDSASYHVSYPYNDPLVVEVKIADMMVARVMIDVGASLNILFKQTLIQMGLSLKDLEPCKQLMYGFSGASIAPCGKIKLPLIVGTTPRKITNMATIIVVDVKSPYNVMLEMLALYDL</sequence>
<dbReference type="EnsemblPlants" id="evm.model.06.497">
    <property type="protein sequence ID" value="cds.evm.model.06.497"/>
    <property type="gene ID" value="evm.TU.06.497"/>
</dbReference>
<protein>
    <submittedName>
        <fullName evidence="1">Uncharacterized protein</fullName>
    </submittedName>
</protein>
<evidence type="ECO:0000313" key="2">
    <source>
        <dbReference type="Proteomes" id="UP000596661"/>
    </source>
</evidence>
<dbReference type="EMBL" id="UZAU01000566">
    <property type="status" value="NOT_ANNOTATED_CDS"/>
    <property type="molecule type" value="Genomic_DNA"/>
</dbReference>
<proteinExistence type="predicted"/>
<reference evidence="1" key="1">
    <citation type="submission" date="2018-11" db="EMBL/GenBank/DDBJ databases">
        <authorList>
            <person name="Grassa J C."/>
        </authorList>
    </citation>
    <scope>NUCLEOTIDE SEQUENCE [LARGE SCALE GENOMIC DNA]</scope>
</reference>
<keyword evidence="2" id="KW-1185">Reference proteome</keyword>
<dbReference type="PANTHER" id="PTHR33240:SF15">
    <property type="entry name" value="GAG-PRO-LIKE PROTEIN"/>
    <property type="match status" value="1"/>
</dbReference>
<dbReference type="Gramene" id="evm.model.06.497">
    <property type="protein sequence ID" value="cds.evm.model.06.497"/>
    <property type="gene ID" value="evm.TU.06.497"/>
</dbReference>
<dbReference type="InterPro" id="IPR021109">
    <property type="entry name" value="Peptidase_aspartic_dom_sf"/>
</dbReference>
<dbReference type="PANTHER" id="PTHR33240">
    <property type="entry name" value="OS08G0508500 PROTEIN"/>
    <property type="match status" value="1"/>
</dbReference>
<dbReference type="Gene3D" id="2.40.70.10">
    <property type="entry name" value="Acid Proteases"/>
    <property type="match status" value="1"/>
</dbReference>
<evidence type="ECO:0000313" key="1">
    <source>
        <dbReference type="EnsemblPlants" id="cds.evm.model.06.497"/>
    </source>
</evidence>
<dbReference type="Proteomes" id="UP000596661">
    <property type="component" value="Chromosome 6"/>
</dbReference>
<name>A0A803PYL8_CANSA</name>
<reference evidence="1" key="2">
    <citation type="submission" date="2021-03" db="UniProtKB">
        <authorList>
            <consortium name="EnsemblPlants"/>
        </authorList>
    </citation>
    <scope>IDENTIFICATION</scope>
</reference>
<accession>A0A803PYL8</accession>